<dbReference type="PANTHER" id="PTHR43464">
    <property type="entry name" value="METHYLTRANSFERASE"/>
    <property type="match status" value="1"/>
</dbReference>
<dbReference type="Gene3D" id="3.40.50.150">
    <property type="entry name" value="Vaccinia Virus protein VP39"/>
    <property type="match status" value="1"/>
</dbReference>
<dbReference type="GO" id="GO:0008168">
    <property type="term" value="F:methyltransferase activity"/>
    <property type="evidence" value="ECO:0007669"/>
    <property type="project" value="TreeGrafter"/>
</dbReference>
<dbReference type="GeneID" id="72428855"/>
<dbReference type="EMBL" id="AP008231">
    <property type="protein sequence ID" value="BAD79643.1"/>
    <property type="molecule type" value="Genomic_DNA"/>
</dbReference>
<dbReference type="SMR" id="A0A0H3K346"/>
<dbReference type="Pfam" id="PF13847">
    <property type="entry name" value="Methyltransf_31"/>
    <property type="match status" value="1"/>
</dbReference>
<dbReference type="InterPro" id="IPR025714">
    <property type="entry name" value="Methyltranfer_dom"/>
</dbReference>
<dbReference type="AlphaFoldDB" id="A0A0H3K346"/>
<protein>
    <recommendedName>
        <fullName evidence="1">Methyltransferase domain-containing protein</fullName>
    </recommendedName>
</protein>
<reference evidence="2 3" key="1">
    <citation type="journal article" date="2007" name="Photosyn. Res.">
        <title>Complete nucleotide sequence of the freshwater unicellular cyanobacterium Synechococcus elongatus PCC 6301 chromosome: gene content and organization.</title>
        <authorList>
            <person name="Sugita C."/>
            <person name="Ogata K."/>
            <person name="Shikata M."/>
            <person name="Jikuya H."/>
            <person name="Takano J."/>
            <person name="Furumichi M."/>
            <person name="Kanehisa M."/>
            <person name="Omata T."/>
            <person name="Sugiura M."/>
            <person name="Sugita M."/>
        </authorList>
    </citation>
    <scope>NUCLEOTIDE SEQUENCE [LARGE SCALE GENOMIC DNA]</scope>
    <source>
        <strain evidence="3">ATCC 27144 / PCC 6301 / SAUG 1402/1</strain>
    </source>
</reference>
<dbReference type="InterPro" id="IPR029063">
    <property type="entry name" value="SAM-dependent_MTases_sf"/>
</dbReference>
<dbReference type="RefSeq" id="WP_011243763.1">
    <property type="nucleotide sequence ID" value="NC_006576.1"/>
</dbReference>
<evidence type="ECO:0000313" key="2">
    <source>
        <dbReference type="EMBL" id="BAD79643.1"/>
    </source>
</evidence>
<dbReference type="KEGG" id="syc:syc1453_c"/>
<dbReference type="CDD" id="cd02440">
    <property type="entry name" value="AdoMet_MTases"/>
    <property type="match status" value="1"/>
</dbReference>
<name>A0A0H3K346_SYNP6</name>
<sequence length="447" mass="50716">MSSLSSEALERIRAQFDYGPYPRVPLEATPKENYGALAIHDIRSAFYRRDRSLKATEGACILDVGCGSGYKTLMLALANPGAEIIGVDLSLKSVELAQERLKFQGFPEVKFYALGLDEIGQLEIAFDYINCDELLYFFDDPAAALGQMKAVLKPDGIIRANLHSKNQRIAHYRLQELFKFLGFLDGNPEAAEMEAVTELMNALQPGVLSRAAVWNLPLQLQKEEKQDELEQWLLANLLLQADKGYGVPDLRQYLETAGLEFLGMVQAPLWRLSELFGDRDQIPAFWALGIQEASLLDQAYLYDLLHPVNRLFDFWCSLQPLAPTQAWENLPLEQRLGLKVQLHPQLATSGIEQQLQEKLKLRERFSLARALHGEFLGLLTYEPLFGALIKPLFEKVLSVQELVQRFQQLQPLDYVTGELWELEAVAELVWNFLAELERDQCLFLTQA</sequence>
<dbReference type="eggNOG" id="COG2226">
    <property type="taxonomic scope" value="Bacteria"/>
</dbReference>
<proteinExistence type="predicted"/>
<dbReference type="PANTHER" id="PTHR43464:SF91">
    <property type="entry name" value="SLL0487 PROTEIN"/>
    <property type="match status" value="1"/>
</dbReference>
<organism evidence="2 3">
    <name type="scientific">Synechococcus sp. (strain ATCC 27144 / PCC 6301 / SAUG 1402/1)</name>
    <name type="common">Anacystis nidulans</name>
    <dbReference type="NCBI Taxonomy" id="269084"/>
    <lineage>
        <taxon>Bacteria</taxon>
        <taxon>Bacillati</taxon>
        <taxon>Cyanobacteriota</taxon>
        <taxon>Cyanophyceae</taxon>
        <taxon>Synechococcales</taxon>
        <taxon>Synechococcaceae</taxon>
        <taxon>Synechococcus</taxon>
    </lineage>
</organism>
<gene>
    <name evidence="2" type="ordered locus">syc1453_c</name>
</gene>
<accession>A0A0H3K346</accession>
<dbReference type="Proteomes" id="UP000001175">
    <property type="component" value="Chromosome"/>
</dbReference>
<evidence type="ECO:0000259" key="1">
    <source>
        <dbReference type="Pfam" id="PF13847"/>
    </source>
</evidence>
<evidence type="ECO:0000313" key="3">
    <source>
        <dbReference type="Proteomes" id="UP000001175"/>
    </source>
</evidence>
<feature type="domain" description="Methyltransferase" evidence="1">
    <location>
        <begin position="57"/>
        <end position="170"/>
    </location>
</feature>
<dbReference type="SUPFAM" id="SSF53335">
    <property type="entry name" value="S-adenosyl-L-methionine-dependent methyltransferases"/>
    <property type="match status" value="1"/>
</dbReference>